<dbReference type="CDD" id="cd01949">
    <property type="entry name" value="GGDEF"/>
    <property type="match status" value="1"/>
</dbReference>
<dbReference type="InterPro" id="IPR052155">
    <property type="entry name" value="Biofilm_reg_signaling"/>
</dbReference>
<dbReference type="FunFam" id="3.30.70.270:FF:000001">
    <property type="entry name" value="Diguanylate cyclase domain protein"/>
    <property type="match status" value="1"/>
</dbReference>
<feature type="domain" description="PAS" evidence="3">
    <location>
        <begin position="132"/>
        <end position="202"/>
    </location>
</feature>
<feature type="domain" description="Response regulatory" evidence="2">
    <location>
        <begin position="5"/>
        <end position="120"/>
    </location>
</feature>
<feature type="domain" description="GGDEF" evidence="5">
    <location>
        <begin position="405"/>
        <end position="538"/>
    </location>
</feature>
<organism evidence="6 7">
    <name type="scientific">Solidesulfovibrio carbinolicus</name>
    <dbReference type="NCBI Taxonomy" id="296842"/>
    <lineage>
        <taxon>Bacteria</taxon>
        <taxon>Pseudomonadati</taxon>
        <taxon>Thermodesulfobacteriota</taxon>
        <taxon>Desulfovibrionia</taxon>
        <taxon>Desulfovibrionales</taxon>
        <taxon>Desulfovibrionaceae</taxon>
        <taxon>Solidesulfovibrio</taxon>
    </lineage>
</organism>
<dbReference type="InterPro" id="IPR043128">
    <property type="entry name" value="Rev_trsase/Diguanyl_cyclase"/>
</dbReference>
<dbReference type="PROSITE" id="PS50883">
    <property type="entry name" value="EAL"/>
    <property type="match status" value="1"/>
</dbReference>
<keyword evidence="7" id="KW-1185">Reference proteome</keyword>
<dbReference type="InterPro" id="IPR001633">
    <property type="entry name" value="EAL_dom"/>
</dbReference>
<dbReference type="Gene3D" id="3.30.70.270">
    <property type="match status" value="1"/>
</dbReference>
<dbReference type="OrthoDB" id="7673416at2"/>
<evidence type="ECO:0000313" key="7">
    <source>
        <dbReference type="Proteomes" id="UP000293296"/>
    </source>
</evidence>
<evidence type="ECO:0000259" key="3">
    <source>
        <dbReference type="PROSITE" id="PS50112"/>
    </source>
</evidence>
<dbReference type="SMART" id="SM00052">
    <property type="entry name" value="EAL"/>
    <property type="match status" value="1"/>
</dbReference>
<dbReference type="PANTHER" id="PTHR44757">
    <property type="entry name" value="DIGUANYLATE CYCLASE DGCP"/>
    <property type="match status" value="1"/>
</dbReference>
<protein>
    <submittedName>
        <fullName evidence="6">Histidine kinase</fullName>
    </submittedName>
</protein>
<dbReference type="CDD" id="cd01948">
    <property type="entry name" value="EAL"/>
    <property type="match status" value="1"/>
</dbReference>
<dbReference type="GO" id="GO:0000160">
    <property type="term" value="P:phosphorelay signal transduction system"/>
    <property type="evidence" value="ECO:0007669"/>
    <property type="project" value="InterPro"/>
</dbReference>
<keyword evidence="6" id="KW-0418">Kinase</keyword>
<dbReference type="GO" id="GO:0006355">
    <property type="term" value="P:regulation of DNA-templated transcription"/>
    <property type="evidence" value="ECO:0007669"/>
    <property type="project" value="InterPro"/>
</dbReference>
<dbReference type="Proteomes" id="UP000293296">
    <property type="component" value="Chromosome"/>
</dbReference>
<dbReference type="RefSeq" id="WP_129348519.1">
    <property type="nucleotide sequence ID" value="NZ_CP026538.1"/>
</dbReference>
<dbReference type="SUPFAM" id="SSF55073">
    <property type="entry name" value="Nucleotide cyclase"/>
    <property type="match status" value="1"/>
</dbReference>
<dbReference type="InterPro" id="IPR001789">
    <property type="entry name" value="Sig_transdc_resp-reg_receiver"/>
</dbReference>
<accession>A0A4P6HHJ8</accession>
<name>A0A4P6HHJ8_9BACT</name>
<sequence>MTQPRILIVDKDQASANALARLLGEHGYEAVGPAASCREALETVDRLRPDIAVLELLLTGACDGLDAAELLREGHGIPVILLAPGGEPGLAARLKKSPPCCCLPLPIDSQALIVAIESSLARKRAEEALHQSEARSRVIFAASPTPLCLVDGRNLIADVNPAATRLFGHCAEALRGQPAQDFFAARDAAALLSVIDAAANGEAGHVRLSGLRPEGGVFPAAVAASPLPEAAGVGQVLLEVRPCQIQGARPDVPEIDLGLSAEGFCVIDAEDRLRFLNASAARMFGLPGLPEPGTPLSDALPQELAASLVRDASRVIAWNEPVKKETTFTIGGQDKTLLVSLFPMGLDESRRLAGGIVTDITDRKQLESQLAHMAFHDPLTGLPNRSLCLDRIRQALERSKRRDNYQYAVIFLDLDRFKIVNDSLGHHVGDRLLESVARRLRDCVRSLDTVARLGGDEFVVVLEETGSYREVVRIVKRIRDAMSEVFPLSDHDVHVSASMGIVVSPAIYEKPEELLRNANIALHRAKDEGRNRFKVFNTRMLEDAIRLMDLESDLRTALKRGEFYLDYQPILALRDRRVTGFEALVRWRRPGKGIAPPGEFIPVCEDTGLIVPLGLWVLTEACRTMASWQDRFPETAGMSMSVNLSAKQLSQPSLVEDVERILRDTGMDPRALKLEITETVIMDNPEVSILRLKRLKALGVRLSVDDFGTGYSSLSYLQRFPIDTLKVDRAFVSDLDTSENRKIVGAVVALAHSLGLDVVAEGVELETQSDVLTGFACEAGQGFLFSRPVCREDVERMFGKGEGG</sequence>
<dbReference type="Gene3D" id="3.40.50.2300">
    <property type="match status" value="1"/>
</dbReference>
<dbReference type="SMART" id="SM00267">
    <property type="entry name" value="GGDEF"/>
    <property type="match status" value="1"/>
</dbReference>
<dbReference type="CDD" id="cd00130">
    <property type="entry name" value="PAS"/>
    <property type="match status" value="2"/>
</dbReference>
<dbReference type="Gene3D" id="3.30.450.20">
    <property type="entry name" value="PAS domain"/>
    <property type="match status" value="2"/>
</dbReference>
<evidence type="ECO:0000259" key="5">
    <source>
        <dbReference type="PROSITE" id="PS50887"/>
    </source>
</evidence>
<dbReference type="InterPro" id="IPR011006">
    <property type="entry name" value="CheY-like_superfamily"/>
</dbReference>
<dbReference type="InterPro" id="IPR013656">
    <property type="entry name" value="PAS_4"/>
</dbReference>
<evidence type="ECO:0000259" key="2">
    <source>
        <dbReference type="PROSITE" id="PS50110"/>
    </source>
</evidence>
<dbReference type="PROSITE" id="PS50887">
    <property type="entry name" value="GGDEF"/>
    <property type="match status" value="1"/>
</dbReference>
<dbReference type="InterPro" id="IPR000014">
    <property type="entry name" value="PAS"/>
</dbReference>
<dbReference type="SMART" id="SM00448">
    <property type="entry name" value="REC"/>
    <property type="match status" value="1"/>
</dbReference>
<dbReference type="Gene3D" id="3.20.20.450">
    <property type="entry name" value="EAL domain"/>
    <property type="match status" value="1"/>
</dbReference>
<keyword evidence="6" id="KW-0808">Transferase</keyword>
<reference evidence="6 7" key="1">
    <citation type="submission" date="2018-02" db="EMBL/GenBank/DDBJ databases">
        <title>Genome sequence of Desulfovibrio carbinolicus DSM 3852.</title>
        <authorList>
            <person name="Wilbanks E."/>
            <person name="Skennerton C.T."/>
            <person name="Orphan V.J."/>
        </authorList>
    </citation>
    <scope>NUCLEOTIDE SEQUENCE [LARGE SCALE GENOMIC DNA]</scope>
    <source>
        <strain evidence="6 7">DSM 3852</strain>
    </source>
</reference>
<dbReference type="Pfam" id="PF08448">
    <property type="entry name" value="PAS_4"/>
    <property type="match status" value="1"/>
</dbReference>
<proteinExistence type="predicted"/>
<dbReference type="SUPFAM" id="SSF55785">
    <property type="entry name" value="PYP-like sensor domain (PAS domain)"/>
    <property type="match status" value="2"/>
</dbReference>
<evidence type="ECO:0000256" key="1">
    <source>
        <dbReference type="PROSITE-ProRule" id="PRU00169"/>
    </source>
</evidence>
<dbReference type="Pfam" id="PF00072">
    <property type="entry name" value="Response_reg"/>
    <property type="match status" value="1"/>
</dbReference>
<evidence type="ECO:0000259" key="4">
    <source>
        <dbReference type="PROSITE" id="PS50883"/>
    </source>
</evidence>
<dbReference type="PANTHER" id="PTHR44757:SF2">
    <property type="entry name" value="BIOFILM ARCHITECTURE MAINTENANCE PROTEIN MBAA"/>
    <property type="match status" value="1"/>
</dbReference>
<feature type="domain" description="EAL" evidence="4">
    <location>
        <begin position="547"/>
        <end position="802"/>
    </location>
</feature>
<dbReference type="KEGG" id="dcb:C3Y92_00640"/>
<dbReference type="SUPFAM" id="SSF141868">
    <property type="entry name" value="EAL domain-like"/>
    <property type="match status" value="1"/>
</dbReference>
<dbReference type="SMART" id="SM00091">
    <property type="entry name" value="PAS"/>
    <property type="match status" value="2"/>
</dbReference>
<comment type="caution">
    <text evidence="1">Lacks conserved residue(s) required for the propagation of feature annotation.</text>
</comment>
<dbReference type="InterPro" id="IPR013767">
    <property type="entry name" value="PAS_fold"/>
</dbReference>
<dbReference type="PROSITE" id="PS50112">
    <property type="entry name" value="PAS"/>
    <property type="match status" value="1"/>
</dbReference>
<dbReference type="GO" id="GO:0016301">
    <property type="term" value="F:kinase activity"/>
    <property type="evidence" value="ECO:0007669"/>
    <property type="project" value="UniProtKB-KW"/>
</dbReference>
<dbReference type="EMBL" id="CP026538">
    <property type="protein sequence ID" value="QAZ65824.1"/>
    <property type="molecule type" value="Genomic_DNA"/>
</dbReference>
<dbReference type="InterPro" id="IPR035919">
    <property type="entry name" value="EAL_sf"/>
</dbReference>
<dbReference type="NCBIfam" id="TIGR00229">
    <property type="entry name" value="sensory_box"/>
    <property type="match status" value="2"/>
</dbReference>
<dbReference type="Pfam" id="PF00990">
    <property type="entry name" value="GGDEF"/>
    <property type="match status" value="1"/>
</dbReference>
<dbReference type="InterPro" id="IPR000160">
    <property type="entry name" value="GGDEF_dom"/>
</dbReference>
<evidence type="ECO:0000313" key="6">
    <source>
        <dbReference type="EMBL" id="QAZ65824.1"/>
    </source>
</evidence>
<dbReference type="InterPro" id="IPR029787">
    <property type="entry name" value="Nucleotide_cyclase"/>
</dbReference>
<gene>
    <name evidence="6" type="ORF">C3Y92_00640</name>
</gene>
<dbReference type="PROSITE" id="PS50110">
    <property type="entry name" value="RESPONSE_REGULATORY"/>
    <property type="match status" value="1"/>
</dbReference>
<dbReference type="AlphaFoldDB" id="A0A4P6HHJ8"/>
<dbReference type="InterPro" id="IPR035965">
    <property type="entry name" value="PAS-like_dom_sf"/>
</dbReference>
<dbReference type="SUPFAM" id="SSF52172">
    <property type="entry name" value="CheY-like"/>
    <property type="match status" value="1"/>
</dbReference>
<dbReference type="Pfam" id="PF00989">
    <property type="entry name" value="PAS"/>
    <property type="match status" value="1"/>
</dbReference>
<dbReference type="Pfam" id="PF00563">
    <property type="entry name" value="EAL"/>
    <property type="match status" value="1"/>
</dbReference>
<dbReference type="NCBIfam" id="TIGR00254">
    <property type="entry name" value="GGDEF"/>
    <property type="match status" value="1"/>
</dbReference>